<organism evidence="1 2">
    <name type="scientific">Pseudomonas fluorescens</name>
    <dbReference type="NCBI Taxonomy" id="294"/>
    <lineage>
        <taxon>Bacteria</taxon>
        <taxon>Pseudomonadati</taxon>
        <taxon>Pseudomonadota</taxon>
        <taxon>Gammaproteobacteria</taxon>
        <taxon>Pseudomonadales</taxon>
        <taxon>Pseudomonadaceae</taxon>
        <taxon>Pseudomonas</taxon>
    </lineage>
</organism>
<dbReference type="InterPro" id="IPR022385">
    <property type="entry name" value="Rhs_assc_core"/>
</dbReference>
<dbReference type="AlphaFoldDB" id="A0A345USB2"/>
<evidence type="ECO:0000313" key="1">
    <source>
        <dbReference type="EMBL" id="AXJ03364.1"/>
    </source>
</evidence>
<dbReference type="Gene3D" id="2.180.10.10">
    <property type="entry name" value="RHS repeat-associated core"/>
    <property type="match status" value="1"/>
</dbReference>
<name>A0A345USB2_PSEFL</name>
<gene>
    <name evidence="1" type="ORF">CFN16_04260</name>
</gene>
<accession>A0A345USB2</accession>
<dbReference type="InterPro" id="IPR050708">
    <property type="entry name" value="T6SS_VgrG/RHS"/>
</dbReference>
<proteinExistence type="predicted"/>
<dbReference type="NCBIfam" id="TIGR03696">
    <property type="entry name" value="Rhs_assc_core"/>
    <property type="match status" value="1"/>
</dbReference>
<dbReference type="PANTHER" id="PTHR32305:SF15">
    <property type="entry name" value="PROTEIN RHSA-RELATED"/>
    <property type="match status" value="1"/>
</dbReference>
<evidence type="ECO:0000313" key="2">
    <source>
        <dbReference type="Proteomes" id="UP000254535"/>
    </source>
</evidence>
<dbReference type="RefSeq" id="WP_115076618.1">
    <property type="nucleotide sequence ID" value="NZ_CP022313.1"/>
</dbReference>
<dbReference type="Proteomes" id="UP000254535">
    <property type="component" value="Chromosome"/>
</dbReference>
<dbReference type="EMBL" id="CP022313">
    <property type="protein sequence ID" value="AXJ03364.1"/>
    <property type="molecule type" value="Genomic_DNA"/>
</dbReference>
<sequence>MSLHINTPRMSVFEPRGLSVRTVDYCRVIEDGPVEPRINRTLHDAAGHAVKQWDPRLWLSQAGDPLTSANLTQAFSLDATVIRSDSVDAGTQIELKGLATQTVLGWDSRQMQREIEHDNLLRPVAIFEQGAGEPRRCVERLTYGHPDSGDQSRNQFGQLIRHDYPAGSVLFNAFAILGSCTEDTRHFTLEPLTPDWPEQEADRPQLLEPGVGATSRWRHGALGDVLEQTDARDNRHKFTLTVDGRLLERRLQLKGEPEQILMTDIRNNAQGNVTRQTAGNRVQTSRTYRPEDDRLLGLRSEDARGLVLQHLSYEYDRMGNVLSIEDKALPIRYFANQRIDPASRFVYDSLDQLIMAFGWEAGSASQGPQSTGRVDPAAVCNYQQIYEYDPGGNLRNLIHVGPQSHGRKLQPTSYSNRALSYDDIPPDDAQIEAAYDRRGNLLQLEPGRPLTWSLRNQLQSVSPVERASGTNDSETYLYDGGHQRVRKLRSLQTGSRTLIADMRYLSGLELRSDTGIGTGERLQVIIADNARVQHWESPPPSGLNNRYRYQHVDHLGSVSLETADDGAVISRETFHPYGTSAWQDGEFSYKYIRYSGKERDATGLDYFGLRYYIPWLQHWLNPDPKGMIDGLNLYGMVANSPVTFFDSDGGGKTEAEELNSSVDEQQALLSTVSTAVSNTRHSMMNHLYALQRFKALGRRVITQLGRSAVKTAAKAAGSSAGGAIGAVVGPFGVAVGAYAGGKAASKAAGRLVSKVLEPYQLDRPINFTGNEMNPAAFLETVESETRSGLAMIKAEFAAWDPQTTEGRTRFTKKAGDKGIDKVGGKLGGKLGAQASSMIRIGIEFHRASQGLNAAALSEAYEQTPVVIEMLEFRTQAIKDEVAVSSDVTGGVFEKVAELSAQTPVVVQALNRNQDFIELVAPTPYAGNRHSFRRGARAKSFPFRRQSFG</sequence>
<dbReference type="PANTHER" id="PTHR32305">
    <property type="match status" value="1"/>
</dbReference>
<reference evidence="1 2" key="1">
    <citation type="submission" date="2017-07" db="EMBL/GenBank/DDBJ databases">
        <title>Genome sequence of Pseudomonas NEP1.</title>
        <authorList>
            <person name="Nascimento F.X."/>
        </authorList>
    </citation>
    <scope>NUCLEOTIDE SEQUENCE [LARGE SCALE GENOMIC DNA]</scope>
    <source>
        <strain evidence="1 2">NEP1</strain>
    </source>
</reference>
<protein>
    <submittedName>
        <fullName evidence="1">Toxin</fullName>
    </submittedName>
</protein>